<gene>
    <name evidence="2" type="ORF">McpAg1_03240</name>
</gene>
<dbReference type="Proteomes" id="UP001273136">
    <property type="component" value="Unassembled WGS sequence"/>
</dbReference>
<comment type="caution">
    <text evidence="2">The sequence shown here is derived from an EMBL/GenBank/DDBJ whole genome shotgun (WGS) entry which is preliminary data.</text>
</comment>
<protein>
    <submittedName>
        <fullName evidence="2">Uncharacterized protein</fullName>
    </submittedName>
</protein>
<evidence type="ECO:0000256" key="1">
    <source>
        <dbReference type="SAM" id="Phobius"/>
    </source>
</evidence>
<dbReference type="EMBL" id="JAWDKA010000001">
    <property type="protein sequence ID" value="MDV0441145.1"/>
    <property type="molecule type" value="Genomic_DNA"/>
</dbReference>
<keyword evidence="3" id="KW-1185">Reference proteome</keyword>
<keyword evidence="1" id="KW-1133">Transmembrane helix</keyword>
<dbReference type="AlphaFoldDB" id="A0AAE4MA99"/>
<organism evidence="2 3">
    <name type="scientific">Methanorbis furvi</name>
    <dbReference type="NCBI Taxonomy" id="3028299"/>
    <lineage>
        <taxon>Archaea</taxon>
        <taxon>Methanobacteriati</taxon>
        <taxon>Methanobacteriota</taxon>
        <taxon>Stenosarchaea group</taxon>
        <taxon>Methanomicrobia</taxon>
        <taxon>Methanomicrobiales</taxon>
        <taxon>Methanocorpusculaceae</taxon>
        <taxon>Methanorbis</taxon>
    </lineage>
</organism>
<dbReference type="RefSeq" id="WP_338093537.1">
    <property type="nucleotide sequence ID" value="NZ_JAWDKA010000001.1"/>
</dbReference>
<proteinExistence type="predicted"/>
<feature type="transmembrane region" description="Helical" evidence="1">
    <location>
        <begin position="183"/>
        <end position="210"/>
    </location>
</feature>
<sequence>MADAPEGMIVHEQQVCAWVIPPKIGEEEATGIVRKWLGSDTIPFISMEKVRFGKAVMVYFPFWRFRREDGGENKTLYRPAAGTLLTGLQNIRYYEDTGLIETPEDAIILPATVDSSVYLPDLHGIARGEELIGVPLWLISYKAKSNVYMIKVDANSGSVYPEWHPIKEPINWKKTALTAFIPMFALSLIAIYLNPWVFIIVVILLFIFLYQSEMLGIITKKEKEETHGP</sequence>
<keyword evidence="1" id="KW-0472">Membrane</keyword>
<name>A0AAE4MA99_9EURY</name>
<accession>A0AAE4MA99</accession>
<keyword evidence="1" id="KW-0812">Transmembrane</keyword>
<reference evidence="2" key="1">
    <citation type="submission" date="2023-06" db="EMBL/GenBank/DDBJ databases">
        <title>Genome sequence of Methancorpusculaceae sp. Ag1.</title>
        <authorList>
            <person name="Protasov E."/>
            <person name="Platt K."/>
            <person name="Poehlein A."/>
            <person name="Daniel R."/>
            <person name="Brune A."/>
        </authorList>
    </citation>
    <scope>NUCLEOTIDE SEQUENCE</scope>
    <source>
        <strain evidence="2">Ag1</strain>
    </source>
</reference>
<evidence type="ECO:0000313" key="2">
    <source>
        <dbReference type="EMBL" id="MDV0441145.1"/>
    </source>
</evidence>
<evidence type="ECO:0000313" key="3">
    <source>
        <dbReference type="Proteomes" id="UP001273136"/>
    </source>
</evidence>